<dbReference type="Gene3D" id="3.30.700.10">
    <property type="entry name" value="Glycoprotein, Type 4 Pilin"/>
    <property type="match status" value="1"/>
</dbReference>
<reference evidence="6" key="1">
    <citation type="submission" date="2009-06" db="EMBL/GenBank/DDBJ databases">
        <title>Complete sequence of chromosome 1 of Variovorax paradoxus S110.</title>
        <authorList>
            <consortium name="US DOE Joint Genome Institute"/>
            <person name="Lucas S."/>
            <person name="Copeland A."/>
            <person name="Lapidus A."/>
            <person name="Glavina del Rio T."/>
            <person name="Tice H."/>
            <person name="Bruce D."/>
            <person name="Goodwin L."/>
            <person name="Pitluck S."/>
            <person name="Chertkov O."/>
            <person name="Brettin T."/>
            <person name="Detter J.C."/>
            <person name="Han C."/>
            <person name="Larimer F."/>
            <person name="Land M."/>
            <person name="Hauser L."/>
            <person name="Kyrpides N."/>
            <person name="Ovchinnikova G."/>
            <person name="Orwin P."/>
            <person name="Leadbetter J.R."/>
            <person name="Spain J.C."/>
            <person name="Han J.I."/>
        </authorList>
    </citation>
    <scope>NUCLEOTIDE SEQUENCE</scope>
    <source>
        <strain evidence="6">S110</strain>
    </source>
</reference>
<dbReference type="SUPFAM" id="SSF54523">
    <property type="entry name" value="Pili subunits"/>
    <property type="match status" value="1"/>
</dbReference>
<evidence type="ECO:0000256" key="1">
    <source>
        <dbReference type="ARBA" id="ARBA00005233"/>
    </source>
</evidence>
<protein>
    <submittedName>
        <fullName evidence="6">Fimbrial protein pilin</fullName>
    </submittedName>
</protein>
<dbReference type="OrthoDB" id="8607132at2"/>
<dbReference type="Pfam" id="PF07963">
    <property type="entry name" value="N_methyl"/>
    <property type="match status" value="1"/>
</dbReference>
<organism evidence="6">
    <name type="scientific">Variovorax paradoxus (strain S110)</name>
    <dbReference type="NCBI Taxonomy" id="543728"/>
    <lineage>
        <taxon>Bacteria</taxon>
        <taxon>Pseudomonadati</taxon>
        <taxon>Pseudomonadota</taxon>
        <taxon>Betaproteobacteria</taxon>
        <taxon>Burkholderiales</taxon>
        <taxon>Comamonadaceae</taxon>
        <taxon>Variovorax</taxon>
    </lineage>
</organism>
<dbReference type="PROSITE" id="PS00409">
    <property type="entry name" value="PROKAR_NTER_METHYL"/>
    <property type="match status" value="1"/>
</dbReference>
<dbReference type="GO" id="GO:0007155">
    <property type="term" value="P:cell adhesion"/>
    <property type="evidence" value="ECO:0007669"/>
    <property type="project" value="InterPro"/>
</dbReference>
<keyword evidence="5" id="KW-0812">Transmembrane</keyword>
<dbReference type="STRING" id="543728.Vapar_0441"/>
<gene>
    <name evidence="6" type="ordered locus">Vapar_0441</name>
</gene>
<accession>C5CJA4</accession>
<dbReference type="eggNOG" id="COG4969">
    <property type="taxonomic scope" value="Bacteria"/>
</dbReference>
<dbReference type="GO" id="GO:0015627">
    <property type="term" value="C:type II protein secretion system complex"/>
    <property type="evidence" value="ECO:0007669"/>
    <property type="project" value="InterPro"/>
</dbReference>
<keyword evidence="3" id="KW-0488">Methylation</keyword>
<evidence type="ECO:0000256" key="2">
    <source>
        <dbReference type="ARBA" id="ARBA00011156"/>
    </source>
</evidence>
<dbReference type="PANTHER" id="PTHR30093:SF34">
    <property type="entry name" value="PREPILIN PEPTIDASE-DEPENDENT PROTEIN D"/>
    <property type="match status" value="1"/>
</dbReference>
<dbReference type="PRINTS" id="PR00813">
    <property type="entry name" value="BCTERIALGSPG"/>
</dbReference>
<comment type="similarity">
    <text evidence="1 4">Belongs to the N-Me-Phe pilin family.</text>
</comment>
<dbReference type="GO" id="GO:0015628">
    <property type="term" value="P:protein secretion by the type II secretion system"/>
    <property type="evidence" value="ECO:0007669"/>
    <property type="project" value="InterPro"/>
</dbReference>
<keyword evidence="5" id="KW-1133">Transmembrane helix</keyword>
<dbReference type="InterPro" id="IPR001082">
    <property type="entry name" value="Pilin"/>
</dbReference>
<sequence length="167" mass="16808">MKRSITRAAQKGFTLIELMIVVAIIGILAAIAIPQYQTYVAKSQFTRAMGEAGSLKTAVDTCLLDGKTVVGTAAAECNPAASASTILVGAAQAGAPAVTTGVNGYPQVSLGATAAAASTVIATLGNSAAQPLKTKTITWSRAGDSGTWTCSTNADQKYVPTGCTVVP</sequence>
<dbReference type="PANTHER" id="PTHR30093">
    <property type="entry name" value="GENERAL SECRETION PATHWAY PROTEIN G"/>
    <property type="match status" value="1"/>
</dbReference>
<dbReference type="KEGG" id="vap:Vapar_0441"/>
<dbReference type="HOGENOM" id="CLU_091705_4_2_4"/>
<evidence type="ECO:0000256" key="5">
    <source>
        <dbReference type="SAM" id="Phobius"/>
    </source>
</evidence>
<proteinExistence type="inferred from homology"/>
<dbReference type="InterPro" id="IPR045584">
    <property type="entry name" value="Pilin-like"/>
</dbReference>
<evidence type="ECO:0000256" key="4">
    <source>
        <dbReference type="RuleBase" id="RU000389"/>
    </source>
</evidence>
<dbReference type="Pfam" id="PF00114">
    <property type="entry name" value="Pilin"/>
    <property type="match status" value="1"/>
</dbReference>
<dbReference type="NCBIfam" id="TIGR02532">
    <property type="entry name" value="IV_pilin_GFxxxE"/>
    <property type="match status" value="1"/>
</dbReference>
<dbReference type="InterPro" id="IPR012902">
    <property type="entry name" value="N_methyl_site"/>
</dbReference>
<evidence type="ECO:0000256" key="3">
    <source>
        <dbReference type="ARBA" id="ARBA00022481"/>
    </source>
</evidence>
<name>C5CJA4_VARPS</name>
<evidence type="ECO:0000313" key="6">
    <source>
        <dbReference type="EMBL" id="ACS17104.1"/>
    </source>
</evidence>
<feature type="transmembrane region" description="Helical" evidence="5">
    <location>
        <begin position="12"/>
        <end position="33"/>
    </location>
</feature>
<dbReference type="EMBL" id="CP001635">
    <property type="protein sequence ID" value="ACS17104.1"/>
    <property type="molecule type" value="Genomic_DNA"/>
</dbReference>
<dbReference type="GO" id="GO:0009289">
    <property type="term" value="C:pilus"/>
    <property type="evidence" value="ECO:0007669"/>
    <property type="project" value="InterPro"/>
</dbReference>
<dbReference type="AlphaFoldDB" id="C5CJA4"/>
<dbReference type="InterPro" id="IPR000983">
    <property type="entry name" value="Bac_GSPG_pilin"/>
</dbReference>
<comment type="subunit">
    <text evidence="2">The pili are polar flexible filaments of about 5.4 nanometers diameter and 2.5 micrometers average length; they consist of only a single polypeptide chain arranged in a helical configuration of five subunits per turn in the assembled pilus.</text>
</comment>
<keyword evidence="4" id="KW-0281">Fimbrium</keyword>
<keyword evidence="5" id="KW-0472">Membrane</keyword>